<dbReference type="InterPro" id="IPR036291">
    <property type="entry name" value="NAD(P)-bd_dom_sf"/>
</dbReference>
<dbReference type="PANTHER" id="PTHR24320:SF236">
    <property type="entry name" value="SHORT-CHAIN DEHYDROGENASE-RELATED"/>
    <property type="match status" value="1"/>
</dbReference>
<evidence type="ECO:0000256" key="2">
    <source>
        <dbReference type="ARBA" id="ARBA00022857"/>
    </source>
</evidence>
<evidence type="ECO:0000313" key="4">
    <source>
        <dbReference type="EMBL" id="QSS63613.1"/>
    </source>
</evidence>
<reference evidence="4" key="1">
    <citation type="submission" date="2021-01" db="EMBL/GenBank/DDBJ databases">
        <title>Chromosome-level genome assembly of a human fungal pathogen reveals clustering of transcriptionally co-regulated genes.</title>
        <authorList>
            <person name="Voorhies M."/>
            <person name="Cohen S."/>
            <person name="Shea T.P."/>
            <person name="Petrus S."/>
            <person name="Munoz J.F."/>
            <person name="Poplawski S."/>
            <person name="Goldman W.E."/>
            <person name="Michael T."/>
            <person name="Cuomo C.A."/>
            <person name="Sil A."/>
            <person name="Beyhan S."/>
        </authorList>
    </citation>
    <scope>NUCLEOTIDE SEQUENCE</scope>
    <source>
        <strain evidence="4">WU24</strain>
    </source>
</reference>
<evidence type="ECO:0000256" key="1">
    <source>
        <dbReference type="ARBA" id="ARBA00006484"/>
    </source>
</evidence>
<dbReference type="SUPFAM" id="SSF51735">
    <property type="entry name" value="NAD(P)-binding Rossmann-fold domains"/>
    <property type="match status" value="1"/>
</dbReference>
<dbReference type="OrthoDB" id="191139at2759"/>
<gene>
    <name evidence="4" type="ORF">I7I51_00672</name>
</gene>
<dbReference type="PRINTS" id="PR00081">
    <property type="entry name" value="GDHRDH"/>
</dbReference>
<evidence type="ECO:0000313" key="5">
    <source>
        <dbReference type="Proteomes" id="UP000663671"/>
    </source>
</evidence>
<dbReference type="GO" id="GO:0016491">
    <property type="term" value="F:oxidoreductase activity"/>
    <property type="evidence" value="ECO:0007669"/>
    <property type="project" value="UniProtKB-KW"/>
</dbReference>
<dbReference type="Gene3D" id="3.40.50.720">
    <property type="entry name" value="NAD(P)-binding Rossmann-like Domain"/>
    <property type="match status" value="1"/>
</dbReference>
<dbReference type="PANTHER" id="PTHR24320">
    <property type="entry name" value="RETINOL DEHYDROGENASE"/>
    <property type="match status" value="1"/>
</dbReference>
<proteinExistence type="inferred from homology"/>
<accession>A0A8A1MG21</accession>
<name>A0A8A1MG21_AJECA</name>
<dbReference type="Proteomes" id="UP000663671">
    <property type="component" value="Chromosome 1"/>
</dbReference>
<evidence type="ECO:0000256" key="3">
    <source>
        <dbReference type="ARBA" id="ARBA00023002"/>
    </source>
</evidence>
<keyword evidence="3" id="KW-0560">Oxidoreductase</keyword>
<dbReference type="EMBL" id="CP069114">
    <property type="protein sequence ID" value="QSS63613.1"/>
    <property type="molecule type" value="Genomic_DNA"/>
</dbReference>
<dbReference type="AlphaFoldDB" id="A0A8A1MG21"/>
<keyword evidence="2" id="KW-0521">NADP</keyword>
<sequence>MFSTFWTQVFPPRPLFTEKSLPDLQGKVYIVTGSNTGVGKALAQILFSKNARVYIAARSEEKANKAIGEISQADPNSTGELAFLPLDLSDLTVIKSSVESFLAKENKLHVLFNNAGVMAPPTGSKTAQGYELQLGVNDIGHFLFTKLLTPTLISTAKTEPPNTVRVVWVSSLAMEIGAPKSVGVPMDELEKLADNKSARYRNYCISKAGNYLYAAEFAQRHRADGVISVALNPGYLASDLFRHRWLLLQLLMRPMQFPPVFGAYTELFAGLSPDVTDKEPGNWRRQKKPYENLSQSLRKISPPILYVRISITPHVRAHASTKYRRSSDGISTSFFWQSVWYGTH</sequence>
<organism evidence="4 5">
    <name type="scientific">Ajellomyces capsulatus</name>
    <name type="common">Darling's disease fungus</name>
    <name type="synonym">Histoplasma capsulatum</name>
    <dbReference type="NCBI Taxonomy" id="5037"/>
    <lineage>
        <taxon>Eukaryota</taxon>
        <taxon>Fungi</taxon>
        <taxon>Dikarya</taxon>
        <taxon>Ascomycota</taxon>
        <taxon>Pezizomycotina</taxon>
        <taxon>Eurotiomycetes</taxon>
        <taxon>Eurotiomycetidae</taxon>
        <taxon>Onygenales</taxon>
        <taxon>Ajellomycetaceae</taxon>
        <taxon>Histoplasma</taxon>
    </lineage>
</organism>
<protein>
    <submittedName>
        <fullName evidence="4">Short-chain dehydrogenase</fullName>
    </submittedName>
</protein>
<dbReference type="Pfam" id="PF00106">
    <property type="entry name" value="adh_short"/>
    <property type="match status" value="1"/>
</dbReference>
<comment type="similarity">
    <text evidence="1">Belongs to the short-chain dehydrogenases/reductases (SDR) family.</text>
</comment>
<dbReference type="InterPro" id="IPR002347">
    <property type="entry name" value="SDR_fam"/>
</dbReference>
<dbReference type="VEuPathDB" id="FungiDB:I7I51_00672"/>